<evidence type="ECO:0000256" key="1">
    <source>
        <dbReference type="SAM" id="MobiDB-lite"/>
    </source>
</evidence>
<dbReference type="InParanoid" id="A0A2P6N5F8"/>
<feature type="compositionally biased region" description="Low complexity" evidence="1">
    <location>
        <begin position="320"/>
        <end position="346"/>
    </location>
</feature>
<evidence type="ECO:0000313" key="3">
    <source>
        <dbReference type="Proteomes" id="UP000241769"/>
    </source>
</evidence>
<accession>A0A2P6N5F8</accession>
<sequence>MMISDTYHHRVLGRILIGVKWLTVAAEKVVSVDPLDPILYIPAPVSRITVPPGVIAFGSIGDAFERAVGDKLCTNTTFTTNFGGESGSGYLLGVCHTVFSDSVINVRYSHTAIVLRPPSGYCLRLDNLPFRAEINFMNSVTFVYERSIDGFTTITCSDDTLHILGTPRPTDVNITLVTIGCQATYGQTYDIDGLSIFQYPPILSDIAIRSYNVTGAVTVLEIIQPLYTLAYFQPSSLNNHLFDRSASRTIAVVTGRGQLTTNLGTSAGVNAGYDETYQSIEKCSLSPSEETSSSSVVVPTDDTSTDDDSTSIDETSYEVAPTDDSSSSRATSSVSPDITSSSVSESISVTDDNTGFVVGGTFDDAATSKSPSGALTSSAAGFNASLLIIAITIMLSMFP</sequence>
<gene>
    <name evidence="2" type="ORF">PROFUN_13062</name>
</gene>
<feature type="region of interest" description="Disordered" evidence="1">
    <location>
        <begin position="284"/>
        <end position="346"/>
    </location>
</feature>
<proteinExistence type="predicted"/>
<organism evidence="2 3">
    <name type="scientific">Planoprotostelium fungivorum</name>
    <dbReference type="NCBI Taxonomy" id="1890364"/>
    <lineage>
        <taxon>Eukaryota</taxon>
        <taxon>Amoebozoa</taxon>
        <taxon>Evosea</taxon>
        <taxon>Variosea</taxon>
        <taxon>Cavosteliida</taxon>
        <taxon>Cavosteliaceae</taxon>
        <taxon>Planoprotostelium</taxon>
    </lineage>
</organism>
<name>A0A2P6N5F8_9EUKA</name>
<reference evidence="2 3" key="1">
    <citation type="journal article" date="2018" name="Genome Biol. Evol.">
        <title>Multiple Roots of Fruiting Body Formation in Amoebozoa.</title>
        <authorList>
            <person name="Hillmann F."/>
            <person name="Forbes G."/>
            <person name="Novohradska S."/>
            <person name="Ferling I."/>
            <person name="Riege K."/>
            <person name="Groth M."/>
            <person name="Westermann M."/>
            <person name="Marz M."/>
            <person name="Spaller T."/>
            <person name="Winckler T."/>
            <person name="Schaap P."/>
            <person name="Glockner G."/>
        </authorList>
    </citation>
    <scope>NUCLEOTIDE SEQUENCE [LARGE SCALE GENOMIC DNA]</scope>
    <source>
        <strain evidence="2 3">Jena</strain>
    </source>
</reference>
<keyword evidence="3" id="KW-1185">Reference proteome</keyword>
<comment type="caution">
    <text evidence="2">The sequence shown here is derived from an EMBL/GenBank/DDBJ whole genome shotgun (WGS) entry which is preliminary data.</text>
</comment>
<dbReference type="Proteomes" id="UP000241769">
    <property type="component" value="Unassembled WGS sequence"/>
</dbReference>
<protein>
    <submittedName>
        <fullName evidence="2">Uncharacterized protein</fullName>
    </submittedName>
</protein>
<dbReference type="AlphaFoldDB" id="A0A2P6N5F8"/>
<feature type="compositionally biased region" description="Low complexity" evidence="1">
    <location>
        <begin position="286"/>
        <end position="302"/>
    </location>
</feature>
<evidence type="ECO:0000313" key="2">
    <source>
        <dbReference type="EMBL" id="PRP79182.1"/>
    </source>
</evidence>
<dbReference type="EMBL" id="MDYQ01000194">
    <property type="protein sequence ID" value="PRP79182.1"/>
    <property type="molecule type" value="Genomic_DNA"/>
</dbReference>